<dbReference type="Pfam" id="PF21185">
    <property type="entry name" value="RecD_N"/>
    <property type="match status" value="1"/>
</dbReference>
<dbReference type="InterPro" id="IPR049550">
    <property type="entry name" value="RecD_N"/>
</dbReference>
<keyword evidence="3 11" id="KW-0227">DNA damage</keyword>
<evidence type="ECO:0000256" key="1">
    <source>
        <dbReference type="ARBA" id="ARBA00022722"/>
    </source>
</evidence>
<dbReference type="GO" id="GO:0008854">
    <property type="term" value="F:exodeoxyribonuclease V activity"/>
    <property type="evidence" value="ECO:0007669"/>
    <property type="project" value="InterPro"/>
</dbReference>
<comment type="similarity">
    <text evidence="11">Belongs to the RecD family.</text>
</comment>
<dbReference type="AlphaFoldDB" id="A0A2U2PAZ6"/>
<keyword evidence="7 11" id="KW-0067">ATP-binding</keyword>
<dbReference type="GO" id="GO:0017116">
    <property type="term" value="F:single-stranded DNA helicase activity"/>
    <property type="evidence" value="ECO:0007669"/>
    <property type="project" value="TreeGrafter"/>
</dbReference>
<dbReference type="EC" id="5.6.2.3" evidence="11"/>
<dbReference type="Proteomes" id="UP000245647">
    <property type="component" value="Unassembled WGS sequence"/>
</dbReference>
<dbReference type="GO" id="GO:0005524">
    <property type="term" value="F:ATP binding"/>
    <property type="evidence" value="ECO:0007669"/>
    <property type="project" value="UniProtKB-UniRule"/>
</dbReference>
<keyword evidence="5 11" id="KW-0347">Helicase</keyword>
<sequence length="599" mass="67603">MTTTNDVHLQFAGFFRNETLRPYAWLVSKKLSEGHICLKLDDLETDMEILPEYFSNAFRAPAALAEEPMVGHNPGDRKPFILYNNNLYLHKYFNYETRILNRIQKFRESEDLVLEERSLMLGRETEFLSTLFPPPVAGSLSAAMTDWQMVAAISAVLNNFTIITGGPGTGKTTTVARILALLYKTDPDLKVALAAPTGKAAARMAESLRSASFTAAPEIAAGFQKLEPLTIHRLLKYVPDSAYFKHHQDNPLRYDVIIVDESSMIDAALFAKLLDATGDNTRLILLGDKDQLASVEAGSLFGDLCQSQTSMNVFSRERAQLINSLISEPFRQLQEEHVGTLSQNPLFQHIIELKFSRRFSGEEGIGKFSKAVISNDRITIQSFIAKPDAQVTVDPEYSQIRFEEFIREYEDYIREQDILSALRKMNTIRVLCATREGNYGVFQLNRRIEKYLEQKRLIRLNAEFYENRPVMVTSNNYTVGLYNGDTGIVRSDEKGTVKVWFEDGDGKLKSVLPGYISQAETVFAMTIHKSQGSEFKKVLVMLPPEQDVEILTRELLYTGVTRARTFVLVQGQENVILKAAERHVKRASGLGLRLNLPNG</sequence>
<dbReference type="GO" id="GO:0003677">
    <property type="term" value="F:DNA binding"/>
    <property type="evidence" value="ECO:0007669"/>
    <property type="project" value="UniProtKB-UniRule"/>
</dbReference>
<dbReference type="OrthoDB" id="9803432at2"/>
<reference evidence="13 14" key="1">
    <citation type="submission" date="2018-04" db="EMBL/GenBank/DDBJ databases">
        <title>Pedobacter chongqingensis sp. nov., isolated from a rottenly hemp rope.</title>
        <authorList>
            <person name="Cai Y."/>
        </authorList>
    </citation>
    <scope>NUCLEOTIDE SEQUENCE [LARGE SCALE GENOMIC DNA]</scope>
    <source>
        <strain evidence="13 14">FJ4-8</strain>
    </source>
</reference>
<evidence type="ECO:0000313" key="14">
    <source>
        <dbReference type="Proteomes" id="UP000245647"/>
    </source>
</evidence>
<dbReference type="NCBIfam" id="TIGR01447">
    <property type="entry name" value="recD"/>
    <property type="match status" value="1"/>
</dbReference>
<accession>A0A2U2PAZ6</accession>
<dbReference type="PANTHER" id="PTHR43788">
    <property type="entry name" value="DNA2/NAM7 HELICASE FAMILY MEMBER"/>
    <property type="match status" value="1"/>
</dbReference>
<dbReference type="InterPro" id="IPR006344">
    <property type="entry name" value="RecD"/>
</dbReference>
<evidence type="ECO:0000313" key="13">
    <source>
        <dbReference type="EMBL" id="PWG78533.1"/>
    </source>
</evidence>
<gene>
    <name evidence="11 13" type="primary">recD</name>
    <name evidence="13" type="ORF">DDR33_21995</name>
</gene>
<dbReference type="Gene3D" id="1.10.10.1020">
    <property type="entry name" value="RecBCD complex, subunit RecD, N-terminal domain"/>
    <property type="match status" value="1"/>
</dbReference>
<evidence type="ECO:0000256" key="3">
    <source>
        <dbReference type="ARBA" id="ARBA00022763"/>
    </source>
</evidence>
<evidence type="ECO:0000256" key="8">
    <source>
        <dbReference type="ARBA" id="ARBA00023125"/>
    </source>
</evidence>
<feature type="binding site" evidence="11">
    <location>
        <begin position="165"/>
        <end position="172"/>
    </location>
    <ligand>
        <name>ATP</name>
        <dbReference type="ChEBI" id="CHEBI:30616"/>
    </ligand>
</feature>
<dbReference type="Gene3D" id="3.40.50.300">
    <property type="entry name" value="P-loop containing nucleotide triphosphate hydrolases"/>
    <property type="match status" value="3"/>
</dbReference>
<dbReference type="Pfam" id="PF13538">
    <property type="entry name" value="UvrD_C_2"/>
    <property type="match status" value="1"/>
</dbReference>
<feature type="domain" description="AAA+ ATPase" evidence="12">
    <location>
        <begin position="157"/>
        <end position="463"/>
    </location>
</feature>
<evidence type="ECO:0000256" key="11">
    <source>
        <dbReference type="HAMAP-Rule" id="MF_01487"/>
    </source>
</evidence>
<dbReference type="CDD" id="cd18809">
    <property type="entry name" value="SF1_C_RecD"/>
    <property type="match status" value="1"/>
</dbReference>
<evidence type="ECO:0000256" key="7">
    <source>
        <dbReference type="ARBA" id="ARBA00022840"/>
    </source>
</evidence>
<keyword evidence="2 11" id="KW-0547">Nucleotide-binding</keyword>
<dbReference type="HAMAP" id="MF_01487">
    <property type="entry name" value="RecD"/>
    <property type="match status" value="1"/>
</dbReference>
<dbReference type="SMART" id="SM00382">
    <property type="entry name" value="AAA"/>
    <property type="match status" value="1"/>
</dbReference>
<dbReference type="InterPro" id="IPR041851">
    <property type="entry name" value="RecD_N_sf"/>
</dbReference>
<evidence type="ECO:0000256" key="9">
    <source>
        <dbReference type="ARBA" id="ARBA00023204"/>
    </source>
</evidence>
<comment type="miscellaneous">
    <text evidence="11">In the RecBCD complex, RecB has a slow 3'-5' helicase, an exonuclease activity and loads RecA onto ssDNA, RecD has a fast 5'-3' helicase activity, while RecC stimulates the ATPase and processivity of the RecB helicase and contributes to recognition of the Chi site.</text>
</comment>
<comment type="function">
    <text evidence="11">A helicase/nuclease that prepares dsDNA breaks (DSB) for recombinational DNA repair. Binds to DSBs and unwinds DNA via a highly rapid and processive ATP-dependent bidirectional helicase activity. Unwinds dsDNA until it encounters a Chi (crossover hotspot instigator) sequence from the 3' direction. Cuts ssDNA a few nucleotides 3' to the Chi site. The properties and activities of the enzyme are changed at Chi. The Chi-altered holoenzyme produces a long 3'-ssDNA overhang and facilitates RecA-binding to the ssDNA for homologous DNA recombination and repair. Holoenzyme degrades any linearized DNA that is unable to undergo homologous recombination. In the holoenzyme this subunit has ssDNA-dependent ATPase and 5'-3' helicase activity. When added to pre-assembled RecBC greatly stimulates nuclease activity and augments holoenzyme processivity. Negatively regulates the RecA-loading ability of RecBCD.</text>
</comment>
<protein>
    <recommendedName>
        <fullName evidence="11">RecBCD enzyme subunit RecD</fullName>
        <ecNumber evidence="11">5.6.2.3</ecNumber>
    </recommendedName>
    <alternativeName>
        <fullName evidence="11">DNA 5'-3' helicase subunit RecD</fullName>
    </alternativeName>
    <alternativeName>
        <fullName evidence="11">Exonuclease V subunit RecD</fullName>
        <shortName evidence="11">ExoV subunit RecD</shortName>
    </alternativeName>
    <alternativeName>
        <fullName evidence="11">Helicase/nuclease RecBCD subunit RecD</fullName>
    </alternativeName>
</protein>
<evidence type="ECO:0000256" key="2">
    <source>
        <dbReference type="ARBA" id="ARBA00022741"/>
    </source>
</evidence>
<dbReference type="EMBL" id="QEAS01000024">
    <property type="protein sequence ID" value="PWG78533.1"/>
    <property type="molecule type" value="Genomic_DNA"/>
</dbReference>
<evidence type="ECO:0000256" key="5">
    <source>
        <dbReference type="ARBA" id="ARBA00022806"/>
    </source>
</evidence>
<evidence type="ECO:0000256" key="6">
    <source>
        <dbReference type="ARBA" id="ARBA00022839"/>
    </source>
</evidence>
<evidence type="ECO:0000256" key="4">
    <source>
        <dbReference type="ARBA" id="ARBA00022801"/>
    </source>
</evidence>
<evidence type="ECO:0000256" key="10">
    <source>
        <dbReference type="ARBA" id="ARBA00023235"/>
    </source>
</evidence>
<organism evidence="13 14">
    <name type="scientific">Pararcticibacter amylolyticus</name>
    <dbReference type="NCBI Taxonomy" id="2173175"/>
    <lineage>
        <taxon>Bacteria</taxon>
        <taxon>Pseudomonadati</taxon>
        <taxon>Bacteroidota</taxon>
        <taxon>Sphingobacteriia</taxon>
        <taxon>Sphingobacteriales</taxon>
        <taxon>Sphingobacteriaceae</taxon>
        <taxon>Pararcticibacter</taxon>
    </lineage>
</organism>
<dbReference type="InterPro" id="IPR003593">
    <property type="entry name" value="AAA+_ATPase"/>
</dbReference>
<keyword evidence="4 11" id="KW-0378">Hydrolase</keyword>
<dbReference type="InterPro" id="IPR050534">
    <property type="entry name" value="Coronavir_polyprotein_1ab"/>
</dbReference>
<dbReference type="GO" id="GO:0009338">
    <property type="term" value="C:exodeoxyribonuclease V complex"/>
    <property type="evidence" value="ECO:0007669"/>
    <property type="project" value="InterPro"/>
</dbReference>
<name>A0A2U2PAZ6_9SPHI</name>
<keyword evidence="9 11" id="KW-0234">DNA repair</keyword>
<proteinExistence type="inferred from homology"/>
<comment type="subunit">
    <text evidence="11">Heterotrimer of RecB, RecC and RecD. All subunits contribute to DNA-binding.</text>
</comment>
<dbReference type="InterPro" id="IPR027785">
    <property type="entry name" value="UvrD-like_helicase_C"/>
</dbReference>
<keyword evidence="8 11" id="KW-0238">DNA-binding</keyword>
<comment type="caution">
    <text evidence="13">The sequence shown here is derived from an EMBL/GenBank/DDBJ whole genome shotgun (WGS) entry which is preliminary data.</text>
</comment>
<evidence type="ECO:0000259" key="12">
    <source>
        <dbReference type="SMART" id="SM00382"/>
    </source>
</evidence>
<keyword evidence="1 11" id="KW-0540">Nuclease</keyword>
<dbReference type="Pfam" id="PF13245">
    <property type="entry name" value="AAA_19"/>
    <property type="match status" value="1"/>
</dbReference>
<keyword evidence="10 11" id="KW-0413">Isomerase</keyword>
<dbReference type="CDD" id="cd17933">
    <property type="entry name" value="DEXSc_RecD-like"/>
    <property type="match status" value="1"/>
</dbReference>
<comment type="catalytic activity">
    <reaction evidence="11">
        <text>ATP + H2O = ADP + phosphate + H(+)</text>
        <dbReference type="Rhea" id="RHEA:13065"/>
        <dbReference type="ChEBI" id="CHEBI:15377"/>
        <dbReference type="ChEBI" id="CHEBI:15378"/>
        <dbReference type="ChEBI" id="CHEBI:30616"/>
        <dbReference type="ChEBI" id="CHEBI:43474"/>
        <dbReference type="ChEBI" id="CHEBI:456216"/>
        <dbReference type="EC" id="5.6.2.3"/>
    </reaction>
</comment>
<keyword evidence="14" id="KW-1185">Reference proteome</keyword>
<dbReference type="GO" id="GO:0016887">
    <property type="term" value="F:ATP hydrolysis activity"/>
    <property type="evidence" value="ECO:0007669"/>
    <property type="project" value="RHEA"/>
</dbReference>
<dbReference type="GO" id="GO:0000724">
    <property type="term" value="P:double-strand break repair via homologous recombination"/>
    <property type="evidence" value="ECO:0007669"/>
    <property type="project" value="UniProtKB-UniRule"/>
</dbReference>
<keyword evidence="6 11" id="KW-0269">Exonuclease</keyword>
<dbReference type="SUPFAM" id="SSF52540">
    <property type="entry name" value="P-loop containing nucleoside triphosphate hydrolases"/>
    <property type="match status" value="1"/>
</dbReference>
<dbReference type="PANTHER" id="PTHR43788:SF6">
    <property type="entry name" value="DNA HELICASE B"/>
    <property type="match status" value="1"/>
</dbReference>
<dbReference type="GO" id="GO:0043139">
    <property type="term" value="F:5'-3' DNA helicase activity"/>
    <property type="evidence" value="ECO:0007669"/>
    <property type="project" value="UniProtKB-UniRule"/>
</dbReference>
<dbReference type="InterPro" id="IPR027417">
    <property type="entry name" value="P-loop_NTPase"/>
</dbReference>